<sequence>MSSIKAYQESTLLKIEDYYNHLALLSNTSTSDALKTEIKAALFSLFKSNYIQVFDFTVKEKTPISLIELVEKIKNKNYSFFISNSTNTYLSNHYWTTAYDLEIRQEDNNRMLKCSQKVYFRPITKRFGMTEKEVWTIKLGEAE</sequence>
<gene>
    <name evidence="1" type="ORF">J2X31_002949</name>
</gene>
<keyword evidence="2" id="KW-1185">Reference proteome</keyword>
<evidence type="ECO:0000313" key="2">
    <source>
        <dbReference type="Proteomes" id="UP001255185"/>
    </source>
</evidence>
<dbReference type="EMBL" id="JAVDVI010000014">
    <property type="protein sequence ID" value="MDR6968923.1"/>
    <property type="molecule type" value="Genomic_DNA"/>
</dbReference>
<evidence type="ECO:0000313" key="1">
    <source>
        <dbReference type="EMBL" id="MDR6968923.1"/>
    </source>
</evidence>
<dbReference type="Proteomes" id="UP001255185">
    <property type="component" value="Unassembled WGS sequence"/>
</dbReference>
<protein>
    <submittedName>
        <fullName evidence="1">Uncharacterized protein</fullName>
    </submittedName>
</protein>
<name>A0ABU1TSP4_9FLAO</name>
<organism evidence="1 2">
    <name type="scientific">Flavobacterium arsenatis</name>
    <dbReference type="NCBI Taxonomy" id="1484332"/>
    <lineage>
        <taxon>Bacteria</taxon>
        <taxon>Pseudomonadati</taxon>
        <taxon>Bacteroidota</taxon>
        <taxon>Flavobacteriia</taxon>
        <taxon>Flavobacteriales</taxon>
        <taxon>Flavobacteriaceae</taxon>
        <taxon>Flavobacterium</taxon>
    </lineage>
</organism>
<accession>A0ABU1TSP4</accession>
<dbReference type="RefSeq" id="WP_310027592.1">
    <property type="nucleotide sequence ID" value="NZ_JAVDVI010000014.1"/>
</dbReference>
<proteinExistence type="predicted"/>
<comment type="caution">
    <text evidence="1">The sequence shown here is derived from an EMBL/GenBank/DDBJ whole genome shotgun (WGS) entry which is preliminary data.</text>
</comment>
<reference evidence="1 2" key="1">
    <citation type="submission" date="2023-07" db="EMBL/GenBank/DDBJ databases">
        <title>Sorghum-associated microbial communities from plants grown in Nebraska, USA.</title>
        <authorList>
            <person name="Schachtman D."/>
        </authorList>
    </citation>
    <scope>NUCLEOTIDE SEQUENCE [LARGE SCALE GENOMIC DNA]</scope>
    <source>
        <strain evidence="1 2">3773</strain>
    </source>
</reference>